<proteinExistence type="predicted"/>
<dbReference type="RefSeq" id="WP_345223271.1">
    <property type="nucleotide sequence ID" value="NZ_BAAAXE010000013.1"/>
</dbReference>
<gene>
    <name evidence="2" type="ORF">ACFFTU_13400</name>
</gene>
<dbReference type="InterPro" id="IPR010982">
    <property type="entry name" value="Lambda_DNA-bd_dom_sf"/>
</dbReference>
<evidence type="ECO:0000313" key="2">
    <source>
        <dbReference type="EMBL" id="MFB9520950.1"/>
    </source>
</evidence>
<dbReference type="InterPro" id="IPR001387">
    <property type="entry name" value="Cro/C1-type_HTH"/>
</dbReference>
<feature type="domain" description="HTH cro/C1-type" evidence="1">
    <location>
        <begin position="20"/>
        <end position="71"/>
    </location>
</feature>
<accession>A0ABV5PCM1</accession>
<dbReference type="EMBL" id="JBHMCR010000006">
    <property type="protein sequence ID" value="MFB9520950.1"/>
    <property type="molecule type" value="Genomic_DNA"/>
</dbReference>
<dbReference type="Proteomes" id="UP001589718">
    <property type="component" value="Unassembled WGS sequence"/>
</dbReference>
<evidence type="ECO:0000259" key="1">
    <source>
        <dbReference type="PROSITE" id="PS50943"/>
    </source>
</evidence>
<protein>
    <submittedName>
        <fullName evidence="2">Helix-turn-helix domain-containing protein</fullName>
    </submittedName>
</protein>
<comment type="caution">
    <text evidence="2">The sequence shown here is derived from an EMBL/GenBank/DDBJ whole genome shotgun (WGS) entry which is preliminary data.</text>
</comment>
<keyword evidence="3" id="KW-1185">Reference proteome</keyword>
<reference evidence="2 3" key="1">
    <citation type="submission" date="2024-09" db="EMBL/GenBank/DDBJ databases">
        <authorList>
            <person name="Sun Q."/>
            <person name="Mori K."/>
        </authorList>
    </citation>
    <scope>NUCLEOTIDE SEQUENCE [LARGE SCALE GENOMIC DNA]</scope>
    <source>
        <strain evidence="2 3">JCM 4362</strain>
    </source>
</reference>
<dbReference type="PROSITE" id="PS50943">
    <property type="entry name" value="HTH_CROC1"/>
    <property type="match status" value="1"/>
</dbReference>
<organism evidence="2 3">
    <name type="scientific">Streptomyces cremeus</name>
    <dbReference type="NCBI Taxonomy" id="66881"/>
    <lineage>
        <taxon>Bacteria</taxon>
        <taxon>Bacillati</taxon>
        <taxon>Actinomycetota</taxon>
        <taxon>Actinomycetes</taxon>
        <taxon>Kitasatosporales</taxon>
        <taxon>Streptomycetaceae</taxon>
        <taxon>Streptomyces</taxon>
    </lineage>
</organism>
<dbReference type="SMART" id="SM00530">
    <property type="entry name" value="HTH_XRE"/>
    <property type="match status" value="1"/>
</dbReference>
<sequence length="73" mass="7859">MPPAEPPARVLTRRRAVGDARKAAGLTQEAVALRIGMERHNDNRIEQGHASARLDSLLLIADAIGVPLADLVR</sequence>
<evidence type="ECO:0000313" key="3">
    <source>
        <dbReference type="Proteomes" id="UP001589718"/>
    </source>
</evidence>
<dbReference type="Pfam" id="PF01381">
    <property type="entry name" value="HTH_3"/>
    <property type="match status" value="1"/>
</dbReference>
<dbReference type="Gene3D" id="1.10.260.40">
    <property type="entry name" value="lambda repressor-like DNA-binding domains"/>
    <property type="match status" value="1"/>
</dbReference>
<dbReference type="CDD" id="cd00093">
    <property type="entry name" value="HTH_XRE"/>
    <property type="match status" value="1"/>
</dbReference>
<dbReference type="SUPFAM" id="SSF47413">
    <property type="entry name" value="lambda repressor-like DNA-binding domains"/>
    <property type="match status" value="1"/>
</dbReference>
<name>A0ABV5PCM1_STRCM</name>